<dbReference type="AlphaFoldDB" id="E0SP92"/>
<dbReference type="HOGENOM" id="CLU_3379917_0_0_2"/>
<sequence length="33" mass="3868">MVYEKLSVLVGDENMNSIKRNKILLIWENISNC</sequence>
<reference evidence="1 2" key="1">
    <citation type="journal article" date="2010" name="Stand. Genomic Sci.">
        <title>Complete genome sequence of Ignisphaera aggregans type strain (AQ1.S1).</title>
        <authorList>
            <person name="Goker M."/>
            <person name="Held B."/>
            <person name="Lapidus A."/>
            <person name="Nolan M."/>
            <person name="Spring S."/>
            <person name="Yasawong M."/>
            <person name="Lucas S."/>
            <person name="Glavina Del Rio T."/>
            <person name="Tice H."/>
            <person name="Cheng J.F."/>
            <person name="Goodwin L."/>
            <person name="Tapia R."/>
            <person name="Pitluck S."/>
            <person name="Liolios K."/>
            <person name="Ivanova N."/>
            <person name="Mavromatis K."/>
            <person name="Mikhailova N."/>
            <person name="Pati A."/>
            <person name="Chen A."/>
            <person name="Palaniappan K."/>
            <person name="Brambilla E."/>
            <person name="Land M."/>
            <person name="Hauser L."/>
            <person name="Chang Y.J."/>
            <person name="Jeffries C.D."/>
            <person name="Brettin T."/>
            <person name="Detter J.C."/>
            <person name="Han C."/>
            <person name="Rohde M."/>
            <person name="Sikorski J."/>
            <person name="Woyke T."/>
            <person name="Bristow J."/>
            <person name="Eisen J.A."/>
            <person name="Markowitz V."/>
            <person name="Hugenholtz P."/>
            <person name="Kyrpides N.C."/>
            <person name="Klenk H.P."/>
        </authorList>
    </citation>
    <scope>NUCLEOTIDE SEQUENCE [LARGE SCALE GENOMIC DNA]</scope>
    <source>
        <strain evidence="2">DSM 17230 / JCM 13409 / AQ1.S1</strain>
    </source>
</reference>
<protein>
    <submittedName>
        <fullName evidence="1">Uncharacterized protein</fullName>
    </submittedName>
</protein>
<name>E0SP92_IGNAA</name>
<accession>E0SP92</accession>
<dbReference type="STRING" id="583356.Igag_1213"/>
<dbReference type="EMBL" id="CP002098">
    <property type="protein sequence ID" value="ADM28019.1"/>
    <property type="molecule type" value="Genomic_DNA"/>
</dbReference>
<evidence type="ECO:0000313" key="1">
    <source>
        <dbReference type="EMBL" id="ADM28019.1"/>
    </source>
</evidence>
<keyword evidence="2" id="KW-1185">Reference proteome</keyword>
<dbReference type="BioCyc" id="IAGG583356:GHAH-1190-MONOMER"/>
<evidence type="ECO:0000313" key="2">
    <source>
        <dbReference type="Proteomes" id="UP000001304"/>
    </source>
</evidence>
<gene>
    <name evidence="1" type="ordered locus">Igag_1213</name>
</gene>
<dbReference type="KEGG" id="iag:Igag_1213"/>
<organism evidence="1 2">
    <name type="scientific">Ignisphaera aggregans (strain DSM 17230 / JCM 13409 / AQ1.S1)</name>
    <dbReference type="NCBI Taxonomy" id="583356"/>
    <lineage>
        <taxon>Archaea</taxon>
        <taxon>Thermoproteota</taxon>
        <taxon>Thermoprotei</taxon>
        <taxon>Desulfurococcales</taxon>
        <taxon>Desulfurococcaceae</taxon>
        <taxon>Ignisphaera</taxon>
    </lineage>
</organism>
<dbReference type="Proteomes" id="UP000001304">
    <property type="component" value="Chromosome"/>
</dbReference>
<proteinExistence type="predicted"/>